<evidence type="ECO:0000313" key="3">
    <source>
        <dbReference type="Proteomes" id="UP001175228"/>
    </source>
</evidence>
<proteinExistence type="predicted"/>
<dbReference type="AlphaFoldDB" id="A0AA39P3J6"/>
<feature type="region of interest" description="Disordered" evidence="1">
    <location>
        <begin position="25"/>
        <end position="48"/>
    </location>
</feature>
<accession>A0AA39P3J6</accession>
<protein>
    <recommendedName>
        <fullName evidence="4">Heterokaryon incompatibility domain-containing protein</fullName>
    </recommendedName>
</protein>
<organism evidence="2 3">
    <name type="scientific">Armillaria luteobubalina</name>
    <dbReference type="NCBI Taxonomy" id="153913"/>
    <lineage>
        <taxon>Eukaryota</taxon>
        <taxon>Fungi</taxon>
        <taxon>Dikarya</taxon>
        <taxon>Basidiomycota</taxon>
        <taxon>Agaricomycotina</taxon>
        <taxon>Agaricomycetes</taxon>
        <taxon>Agaricomycetidae</taxon>
        <taxon>Agaricales</taxon>
        <taxon>Marasmiineae</taxon>
        <taxon>Physalacriaceae</taxon>
        <taxon>Armillaria</taxon>
    </lineage>
</organism>
<dbReference type="EMBL" id="JAUEPU010000121">
    <property type="protein sequence ID" value="KAK0476912.1"/>
    <property type="molecule type" value="Genomic_DNA"/>
</dbReference>
<name>A0AA39P3J6_9AGAR</name>
<evidence type="ECO:0008006" key="4">
    <source>
        <dbReference type="Google" id="ProtNLM"/>
    </source>
</evidence>
<evidence type="ECO:0000313" key="2">
    <source>
        <dbReference type="EMBL" id="KAK0476912.1"/>
    </source>
</evidence>
<reference evidence="2" key="1">
    <citation type="submission" date="2023-06" db="EMBL/GenBank/DDBJ databases">
        <authorList>
            <consortium name="Lawrence Berkeley National Laboratory"/>
            <person name="Ahrendt S."/>
            <person name="Sahu N."/>
            <person name="Indic B."/>
            <person name="Wong-Bajracharya J."/>
            <person name="Merenyi Z."/>
            <person name="Ke H.-M."/>
            <person name="Monk M."/>
            <person name="Kocsube S."/>
            <person name="Drula E."/>
            <person name="Lipzen A."/>
            <person name="Balint B."/>
            <person name="Henrissat B."/>
            <person name="Andreopoulos B."/>
            <person name="Martin F.M."/>
            <person name="Harder C.B."/>
            <person name="Rigling D."/>
            <person name="Ford K.L."/>
            <person name="Foster G.D."/>
            <person name="Pangilinan J."/>
            <person name="Papanicolaou A."/>
            <person name="Barry K."/>
            <person name="LaButti K."/>
            <person name="Viragh M."/>
            <person name="Koriabine M."/>
            <person name="Yan M."/>
            <person name="Riley R."/>
            <person name="Champramary S."/>
            <person name="Plett K.L."/>
            <person name="Tsai I.J."/>
            <person name="Slot J."/>
            <person name="Sipos G."/>
            <person name="Plett J."/>
            <person name="Nagy L.G."/>
            <person name="Grigoriev I.V."/>
        </authorList>
    </citation>
    <scope>NUCLEOTIDE SEQUENCE</scope>
    <source>
        <strain evidence="2">HWK02</strain>
    </source>
</reference>
<comment type="caution">
    <text evidence="2">The sequence shown here is derived from an EMBL/GenBank/DDBJ whole genome shotgun (WGS) entry which is preliminary data.</text>
</comment>
<evidence type="ECO:0000256" key="1">
    <source>
        <dbReference type="SAM" id="MobiDB-lite"/>
    </source>
</evidence>
<dbReference type="Proteomes" id="UP001175228">
    <property type="component" value="Unassembled WGS sequence"/>
</dbReference>
<keyword evidence="3" id="KW-1185">Reference proteome</keyword>
<gene>
    <name evidence="2" type="ORF">EDD18DRAFT_1382898</name>
</gene>
<sequence length="405" mass="46839">MVQGSTRTVRPEREFLRLTEQWSDYEDDSEYSSSEYSTDSTDEEYTDLPPKVTLTSWTETGQDELMISVFKQRSYRGRNVIPSALANTLCADLGVDGVLEELNITLGTFYFLDSVISILGPYIIQNIDFGTAYAYLRRYWNDISTIEETLRIQEAEDREMRRNILANGRITMRNVPPRRVWDLRANRVVPYWFACNKAWGISHAWVDEKDRVYVMTSINGEEWPVPMPKDANLDLIRMEMLNFGAHYAWLDVLCLRQEGGKNEHLRLEEWKLDVPTIGSVYQQQLFSRVVFYFNGLGRPLRLTPGYFESDRCWFRRAWTLQEITTNPIIGGKAGKDVMNGQVERSLNRQLASLQNMRQSTSILDILSAMKRRVSTKPLDKVAGLVYLLRTSSIPIYDTKQSPTDA</sequence>